<keyword evidence="2" id="KW-1185">Reference proteome</keyword>
<dbReference type="Proteomes" id="UP000037035">
    <property type="component" value="Unassembled WGS sequence"/>
</dbReference>
<dbReference type="VEuPathDB" id="FungiDB:VP01_1065g12"/>
<sequence length="124" mass="14515">MALHIKCWKFFPVLDIKSLSKVKSHLTSSISPDSLARWTTLYKRNQVVVFNPDTHLTRNLNNLNTCLNMSQKKLDPCIQIKTTKFKLIRLQRYQQSASYLLVRKKKDYEILVAAFFCLELNLPV</sequence>
<reference evidence="1 2" key="1">
    <citation type="submission" date="2015-08" db="EMBL/GenBank/DDBJ databases">
        <title>Next Generation Sequencing and Analysis of the Genome of Puccinia sorghi L Schw, the Causal Agent of Maize Common Rust.</title>
        <authorList>
            <person name="Rochi L."/>
            <person name="Burguener G."/>
            <person name="Darino M."/>
            <person name="Turjanski A."/>
            <person name="Kreff E."/>
            <person name="Dieguez M.J."/>
            <person name="Sacco F."/>
        </authorList>
    </citation>
    <scope>NUCLEOTIDE SEQUENCE [LARGE SCALE GENOMIC DNA]</scope>
    <source>
        <strain evidence="1 2">RO10H11247</strain>
    </source>
</reference>
<gene>
    <name evidence="1" type="ORF">VP01_1065g12</name>
</gene>
<organism evidence="1 2">
    <name type="scientific">Puccinia sorghi</name>
    <dbReference type="NCBI Taxonomy" id="27349"/>
    <lineage>
        <taxon>Eukaryota</taxon>
        <taxon>Fungi</taxon>
        <taxon>Dikarya</taxon>
        <taxon>Basidiomycota</taxon>
        <taxon>Pucciniomycotina</taxon>
        <taxon>Pucciniomycetes</taxon>
        <taxon>Pucciniales</taxon>
        <taxon>Pucciniaceae</taxon>
        <taxon>Puccinia</taxon>
    </lineage>
</organism>
<dbReference type="AlphaFoldDB" id="A0A0L6VV65"/>
<dbReference type="EMBL" id="LAVV01000732">
    <property type="protein sequence ID" value="KNZ64115.1"/>
    <property type="molecule type" value="Genomic_DNA"/>
</dbReference>
<comment type="caution">
    <text evidence="1">The sequence shown here is derived from an EMBL/GenBank/DDBJ whole genome shotgun (WGS) entry which is preliminary data.</text>
</comment>
<proteinExistence type="predicted"/>
<evidence type="ECO:0000313" key="1">
    <source>
        <dbReference type="EMBL" id="KNZ64115.1"/>
    </source>
</evidence>
<accession>A0A0L6VV65</accession>
<evidence type="ECO:0000313" key="2">
    <source>
        <dbReference type="Proteomes" id="UP000037035"/>
    </source>
</evidence>
<protein>
    <submittedName>
        <fullName evidence="1">Uncharacterized protein</fullName>
    </submittedName>
</protein>
<name>A0A0L6VV65_9BASI</name>